<gene>
    <name evidence="4" type="ORF">KNCP2_14150</name>
</gene>
<protein>
    <recommendedName>
        <fullName evidence="3">MobA/MobL protein domain-containing protein</fullName>
    </recommendedName>
</protein>
<name>A0ABP9U010_9RICK</name>
<dbReference type="EMBL" id="BAABMM010000051">
    <property type="protein sequence ID" value="GAA5253125.1"/>
    <property type="molecule type" value="Genomic_DNA"/>
</dbReference>
<comment type="caution">
    <text evidence="4">The sequence shown here is derived from an EMBL/GenBank/DDBJ whole genome shotgun (WGS) entry which is preliminary data.</text>
</comment>
<feature type="domain" description="MobA/MobL protein" evidence="3">
    <location>
        <begin position="31"/>
        <end position="168"/>
    </location>
</feature>
<evidence type="ECO:0000259" key="3">
    <source>
        <dbReference type="Pfam" id="PF03389"/>
    </source>
</evidence>
<dbReference type="InterPro" id="IPR005053">
    <property type="entry name" value="MobA_MobL"/>
</dbReference>
<dbReference type="Proteomes" id="UP001628124">
    <property type="component" value="Unassembled WGS sequence"/>
</dbReference>
<sequence>MKINHINDQNLELESQYHFHNSYIQRSKGQNAVAKAAYISASKLVYKTIDKETGEAISITFDFTKKQGVVYSKIFVPEGFEDVTWLQDREQLWNGAEAREKREDASTASKIEFALPREVSKELNISLVEKYVNEYIVAREAVCDVNIHYDNPDNPHVHIQYLTRKLERLEDSIRGIYSFRERPKVLYRTKWQY</sequence>
<dbReference type="Pfam" id="PF03389">
    <property type="entry name" value="MobA_MobL"/>
    <property type="match status" value="1"/>
</dbReference>
<keyword evidence="2" id="KW-0184">Conjugation</keyword>
<organism evidence="4 5">
    <name type="scientific">Candidatus Rickettsia kedanie</name>
    <dbReference type="NCBI Taxonomy" id="3115352"/>
    <lineage>
        <taxon>Bacteria</taxon>
        <taxon>Pseudomonadati</taxon>
        <taxon>Pseudomonadota</taxon>
        <taxon>Alphaproteobacteria</taxon>
        <taxon>Rickettsiales</taxon>
        <taxon>Rickettsiaceae</taxon>
        <taxon>Rickettsieae</taxon>
        <taxon>Rickettsia</taxon>
        <taxon>spotted fever group</taxon>
    </lineage>
</organism>
<comment type="similarity">
    <text evidence="1">Belongs to the MobA/MobL family.</text>
</comment>
<dbReference type="Gene3D" id="3.30.930.30">
    <property type="match status" value="1"/>
</dbReference>
<keyword evidence="5" id="KW-1185">Reference proteome</keyword>
<evidence type="ECO:0000313" key="5">
    <source>
        <dbReference type="Proteomes" id="UP001628124"/>
    </source>
</evidence>
<evidence type="ECO:0000256" key="1">
    <source>
        <dbReference type="ARBA" id="ARBA00010873"/>
    </source>
</evidence>
<accession>A0ABP9U010</accession>
<dbReference type="RefSeq" id="WP_412708721.1">
    <property type="nucleotide sequence ID" value="NZ_BAABMM010000051.1"/>
</dbReference>
<reference evidence="4 5" key="1">
    <citation type="journal article" date="2024" name="Microbiol. Immunol.">
        <title>Discovery of a novel spotted fever group Rickettsia, 'Candidatus Rickettsia kedanie,' in unfed larval chigger mites, Leptotrombidium scutellare.</title>
        <authorList>
            <person name="Ogawa M."/>
            <person name="Matsutani M."/>
            <person name="Katayama T."/>
            <person name="Takada N."/>
            <person name="Noda S."/>
            <person name="Takahashi M."/>
            <person name="Kageyama D."/>
            <person name="Hanaoka N."/>
            <person name="Ebihara H."/>
        </authorList>
    </citation>
    <scope>NUCLEOTIDE SEQUENCE [LARGE SCALE GENOMIC DNA]</scope>
    <source>
        <strain evidence="4 5">KNCP2-13</strain>
    </source>
</reference>
<evidence type="ECO:0000256" key="2">
    <source>
        <dbReference type="ARBA" id="ARBA00022971"/>
    </source>
</evidence>
<evidence type="ECO:0000313" key="4">
    <source>
        <dbReference type="EMBL" id="GAA5253125.1"/>
    </source>
</evidence>
<proteinExistence type="inferred from homology"/>